<name>A0A7T7XNI3_9SPIR</name>
<dbReference type="RefSeq" id="WP_215626884.1">
    <property type="nucleotide sequence ID" value="NZ_CP067089.2"/>
</dbReference>
<comment type="similarity">
    <text evidence="7">Belongs to the bacterial reverse transcriptase family.</text>
</comment>
<dbReference type="Pfam" id="PF00078">
    <property type="entry name" value="RVT_1"/>
    <property type="match status" value="1"/>
</dbReference>
<sequence length="304" mass="35905">MRKVNKIYDITFSPLYGIKNKRKLRELLDIGTNEELIHLPLTNSYRIFSINGREIQEPIGLLRKIHDRLFRYLSRIDTPTYLYSGKRGLSYVDNAKRHINSSYFLKMDIKGFYKNANREYVFRFYRYRLNQSDDIAHILANISCYGKIIPTGSPISQLIAYWSYKQMFDEIAILNKDKIFTLYVDDLTISSVELSLAKNLHLQVQAIVKKYRLDLKRKKIRYYNKRENKHITGCVITSDHKFRVPNKHRKKLISIMRKYPSLNTIPEGELMKLTGLISSSQQIEPDIFINTKKRLSQIIKKQLA</sequence>
<dbReference type="PROSITE" id="PS50878">
    <property type="entry name" value="RT_POL"/>
    <property type="match status" value="1"/>
</dbReference>
<keyword evidence="5 9" id="KW-0695">RNA-directed DNA polymerase</keyword>
<dbReference type="SUPFAM" id="SSF56672">
    <property type="entry name" value="DNA/RNA polymerases"/>
    <property type="match status" value="1"/>
</dbReference>
<organism evidence="9 10">
    <name type="scientific">Breznakiella homolactica</name>
    <dbReference type="NCBI Taxonomy" id="2798577"/>
    <lineage>
        <taxon>Bacteria</taxon>
        <taxon>Pseudomonadati</taxon>
        <taxon>Spirochaetota</taxon>
        <taxon>Spirochaetia</taxon>
        <taxon>Spirochaetales</taxon>
        <taxon>Breznakiellaceae</taxon>
        <taxon>Breznakiella</taxon>
    </lineage>
</organism>
<evidence type="ECO:0000313" key="9">
    <source>
        <dbReference type="EMBL" id="QQO09581.1"/>
    </source>
</evidence>
<dbReference type="InterPro" id="IPR000477">
    <property type="entry name" value="RT_dom"/>
</dbReference>
<evidence type="ECO:0000313" key="10">
    <source>
        <dbReference type="Proteomes" id="UP000595917"/>
    </source>
</evidence>
<evidence type="ECO:0000256" key="1">
    <source>
        <dbReference type="ARBA" id="ARBA00022679"/>
    </source>
</evidence>
<dbReference type="PRINTS" id="PR00866">
    <property type="entry name" value="RNADNAPOLMS"/>
</dbReference>
<evidence type="ECO:0000256" key="4">
    <source>
        <dbReference type="ARBA" id="ARBA00022842"/>
    </source>
</evidence>
<keyword evidence="3" id="KW-0479">Metal-binding</keyword>
<evidence type="ECO:0000256" key="3">
    <source>
        <dbReference type="ARBA" id="ARBA00022723"/>
    </source>
</evidence>
<proteinExistence type="inferred from homology"/>
<dbReference type="CDD" id="cd03487">
    <property type="entry name" value="RT_Bac_retron_II"/>
    <property type="match status" value="1"/>
</dbReference>
<accession>A0A7T7XNI3</accession>
<dbReference type="AlphaFoldDB" id="A0A7T7XNI3"/>
<evidence type="ECO:0000256" key="7">
    <source>
        <dbReference type="ARBA" id="ARBA00034120"/>
    </source>
</evidence>
<dbReference type="InterPro" id="IPR000123">
    <property type="entry name" value="Reverse_transcriptase_msDNA"/>
</dbReference>
<dbReference type="KEGG" id="bhc:JFL75_01290"/>
<dbReference type="InterPro" id="IPR043502">
    <property type="entry name" value="DNA/RNA_pol_sf"/>
</dbReference>
<reference evidence="9" key="1">
    <citation type="submission" date="2021-01" db="EMBL/GenBank/DDBJ databases">
        <title>Description of Breznakiella homolactica.</title>
        <authorList>
            <person name="Song Y."/>
            <person name="Brune A."/>
        </authorList>
    </citation>
    <scope>NUCLEOTIDE SEQUENCE</scope>
    <source>
        <strain evidence="9">RmG30</strain>
    </source>
</reference>
<protein>
    <submittedName>
        <fullName evidence="9">RNA-directed DNA polymerase</fullName>
    </submittedName>
</protein>
<keyword evidence="2" id="KW-0548">Nucleotidyltransferase</keyword>
<evidence type="ECO:0000256" key="6">
    <source>
        <dbReference type="ARBA" id="ARBA00023118"/>
    </source>
</evidence>
<dbReference type="EMBL" id="CP067089">
    <property type="protein sequence ID" value="QQO09581.1"/>
    <property type="molecule type" value="Genomic_DNA"/>
</dbReference>
<keyword evidence="4" id="KW-0460">Magnesium</keyword>
<dbReference type="GO" id="GO:0051607">
    <property type="term" value="P:defense response to virus"/>
    <property type="evidence" value="ECO:0007669"/>
    <property type="project" value="UniProtKB-KW"/>
</dbReference>
<feature type="domain" description="Reverse transcriptase" evidence="8">
    <location>
        <begin position="1"/>
        <end position="236"/>
    </location>
</feature>
<dbReference type="GO" id="GO:0003964">
    <property type="term" value="F:RNA-directed DNA polymerase activity"/>
    <property type="evidence" value="ECO:0007669"/>
    <property type="project" value="UniProtKB-KW"/>
</dbReference>
<gene>
    <name evidence="9" type="ORF">JFL75_01290</name>
</gene>
<evidence type="ECO:0000259" key="8">
    <source>
        <dbReference type="PROSITE" id="PS50878"/>
    </source>
</evidence>
<dbReference type="Proteomes" id="UP000595917">
    <property type="component" value="Chromosome"/>
</dbReference>
<keyword evidence="1" id="KW-0808">Transferase</keyword>
<keyword evidence="6" id="KW-0051">Antiviral defense</keyword>
<evidence type="ECO:0000256" key="5">
    <source>
        <dbReference type="ARBA" id="ARBA00022918"/>
    </source>
</evidence>
<keyword evidence="10" id="KW-1185">Reference proteome</keyword>
<evidence type="ECO:0000256" key="2">
    <source>
        <dbReference type="ARBA" id="ARBA00022695"/>
    </source>
</evidence>
<dbReference type="GO" id="GO:0046872">
    <property type="term" value="F:metal ion binding"/>
    <property type="evidence" value="ECO:0007669"/>
    <property type="project" value="UniProtKB-KW"/>
</dbReference>
<dbReference type="GO" id="GO:0003723">
    <property type="term" value="F:RNA binding"/>
    <property type="evidence" value="ECO:0007669"/>
    <property type="project" value="InterPro"/>
</dbReference>